<gene>
    <name evidence="1" type="ORF">MKW98_020571</name>
</gene>
<name>A0AAD4T270_9MAGN</name>
<dbReference type="EMBL" id="JAJJMB010005862">
    <property type="protein sequence ID" value="KAI3936866.1"/>
    <property type="molecule type" value="Genomic_DNA"/>
</dbReference>
<organism evidence="1 2">
    <name type="scientific">Papaver atlanticum</name>
    <dbReference type="NCBI Taxonomy" id="357466"/>
    <lineage>
        <taxon>Eukaryota</taxon>
        <taxon>Viridiplantae</taxon>
        <taxon>Streptophyta</taxon>
        <taxon>Embryophyta</taxon>
        <taxon>Tracheophyta</taxon>
        <taxon>Spermatophyta</taxon>
        <taxon>Magnoliopsida</taxon>
        <taxon>Ranunculales</taxon>
        <taxon>Papaveraceae</taxon>
        <taxon>Papaveroideae</taxon>
        <taxon>Papaver</taxon>
    </lineage>
</organism>
<dbReference type="Proteomes" id="UP001202328">
    <property type="component" value="Unassembled WGS sequence"/>
</dbReference>
<reference evidence="1" key="1">
    <citation type="submission" date="2022-04" db="EMBL/GenBank/DDBJ databases">
        <title>A functionally conserved STORR gene fusion in Papaver species that diverged 16.8 million years ago.</title>
        <authorList>
            <person name="Catania T."/>
        </authorList>
    </citation>
    <scope>NUCLEOTIDE SEQUENCE</scope>
    <source>
        <strain evidence="1">S-188037</strain>
    </source>
</reference>
<proteinExistence type="predicted"/>
<accession>A0AAD4T270</accession>
<sequence length="100" mass="11796">MGLWVVAAWNIIKRLKKELCMNAKIQRNKHAGKNWKNKLKRRKLEQKGQMAANVEEKDQMVPNVNEVGREFEQGPDDVDLISSIWNRRRQYLLKDTLTCC</sequence>
<protein>
    <submittedName>
        <fullName evidence="1">Uncharacterized protein</fullName>
    </submittedName>
</protein>
<dbReference type="AlphaFoldDB" id="A0AAD4T270"/>
<comment type="caution">
    <text evidence="1">The sequence shown here is derived from an EMBL/GenBank/DDBJ whole genome shotgun (WGS) entry which is preliminary data.</text>
</comment>
<keyword evidence="2" id="KW-1185">Reference proteome</keyword>
<evidence type="ECO:0000313" key="1">
    <source>
        <dbReference type="EMBL" id="KAI3936866.1"/>
    </source>
</evidence>
<evidence type="ECO:0000313" key="2">
    <source>
        <dbReference type="Proteomes" id="UP001202328"/>
    </source>
</evidence>